<dbReference type="Proteomes" id="UP001302812">
    <property type="component" value="Unassembled WGS sequence"/>
</dbReference>
<dbReference type="SUPFAM" id="SSF52833">
    <property type="entry name" value="Thioredoxin-like"/>
    <property type="match status" value="1"/>
</dbReference>
<dbReference type="InterPro" id="IPR021149">
    <property type="entry name" value="OligosaccharylTrfase_OST3/OST6"/>
</dbReference>
<keyword evidence="12" id="KW-1185">Reference proteome</keyword>
<reference evidence="11" key="1">
    <citation type="journal article" date="2023" name="Mol. Phylogenet. Evol.">
        <title>Genome-scale phylogeny and comparative genomics of the fungal order Sordariales.</title>
        <authorList>
            <person name="Hensen N."/>
            <person name="Bonometti L."/>
            <person name="Westerberg I."/>
            <person name="Brannstrom I.O."/>
            <person name="Guillou S."/>
            <person name="Cros-Aarteil S."/>
            <person name="Calhoun S."/>
            <person name="Haridas S."/>
            <person name="Kuo A."/>
            <person name="Mondo S."/>
            <person name="Pangilinan J."/>
            <person name="Riley R."/>
            <person name="LaButti K."/>
            <person name="Andreopoulos B."/>
            <person name="Lipzen A."/>
            <person name="Chen C."/>
            <person name="Yan M."/>
            <person name="Daum C."/>
            <person name="Ng V."/>
            <person name="Clum A."/>
            <person name="Steindorff A."/>
            <person name="Ohm R.A."/>
            <person name="Martin F."/>
            <person name="Silar P."/>
            <person name="Natvig D.O."/>
            <person name="Lalanne C."/>
            <person name="Gautier V."/>
            <person name="Ament-Velasquez S.L."/>
            <person name="Kruys A."/>
            <person name="Hutchinson M.I."/>
            <person name="Powell A.J."/>
            <person name="Barry K."/>
            <person name="Miller A.N."/>
            <person name="Grigoriev I.V."/>
            <person name="Debuchy R."/>
            <person name="Gladieux P."/>
            <person name="Hiltunen Thoren M."/>
            <person name="Johannesson H."/>
        </authorList>
    </citation>
    <scope>NUCLEOTIDE SEQUENCE</scope>
    <source>
        <strain evidence="11">CBS 508.74</strain>
    </source>
</reference>
<evidence type="ECO:0000256" key="3">
    <source>
        <dbReference type="ARBA" id="ARBA00009561"/>
    </source>
</evidence>
<dbReference type="GO" id="GO:0018279">
    <property type="term" value="P:protein N-linked glycosylation via asparagine"/>
    <property type="evidence" value="ECO:0007669"/>
    <property type="project" value="TreeGrafter"/>
</dbReference>
<dbReference type="PANTHER" id="PTHR12692">
    <property type="entry name" value="DOLICHYL-DIPHOSPHOOLIGOSACCHARIDE--PROTEIN GLYCOSYLTRANSFERASE-RELATED"/>
    <property type="match status" value="1"/>
</dbReference>
<dbReference type="GeneID" id="89939828"/>
<accession>A0AAN6QI61</accession>
<evidence type="ECO:0000256" key="10">
    <source>
        <dbReference type="SAM" id="SignalP"/>
    </source>
</evidence>
<dbReference type="AlphaFoldDB" id="A0AAN6QI61"/>
<evidence type="ECO:0000256" key="2">
    <source>
        <dbReference type="ARBA" id="ARBA00004477"/>
    </source>
</evidence>
<gene>
    <name evidence="11" type="ORF">N656DRAFT_782120</name>
</gene>
<evidence type="ECO:0008006" key="13">
    <source>
        <dbReference type="Google" id="ProtNLM"/>
    </source>
</evidence>
<evidence type="ECO:0000256" key="4">
    <source>
        <dbReference type="ARBA" id="ARBA00022692"/>
    </source>
</evidence>
<dbReference type="RefSeq" id="XP_064667661.1">
    <property type="nucleotide sequence ID" value="XM_064815703.1"/>
</dbReference>
<dbReference type="Pfam" id="PF04756">
    <property type="entry name" value="OST3_OST6"/>
    <property type="match status" value="1"/>
</dbReference>
<evidence type="ECO:0000313" key="12">
    <source>
        <dbReference type="Proteomes" id="UP001302812"/>
    </source>
</evidence>
<keyword evidence="5 10" id="KW-0732">Signal</keyword>
<comment type="caution">
    <text evidence="11">The sequence shown here is derived from an EMBL/GenBank/DDBJ whole genome shotgun (WGS) entry which is preliminary data.</text>
</comment>
<feature type="transmembrane region" description="Helical" evidence="9">
    <location>
        <begin position="213"/>
        <end position="231"/>
    </location>
</feature>
<keyword evidence="8 9" id="KW-0472">Membrane</keyword>
<feature type="signal peptide" evidence="10">
    <location>
        <begin position="1"/>
        <end position="19"/>
    </location>
</feature>
<proteinExistence type="inferred from homology"/>
<feature type="transmembrane region" description="Helical" evidence="9">
    <location>
        <begin position="265"/>
        <end position="282"/>
    </location>
</feature>
<feature type="transmembrane region" description="Helical" evidence="9">
    <location>
        <begin position="180"/>
        <end position="201"/>
    </location>
</feature>
<name>A0AAN6QI61_9PEZI</name>
<evidence type="ECO:0000313" key="11">
    <source>
        <dbReference type="EMBL" id="KAK4110091.1"/>
    </source>
</evidence>
<evidence type="ECO:0000256" key="7">
    <source>
        <dbReference type="ARBA" id="ARBA00022989"/>
    </source>
</evidence>
<evidence type="ECO:0000256" key="8">
    <source>
        <dbReference type="ARBA" id="ARBA00023136"/>
    </source>
</evidence>
<sequence length="330" mass="36486">MRWLPSFLSVSLLAAGSLAARKSSEERFKTYHAKSLSSTPVKLGDSTYRELTSTPRDYTVAVLLTAMDPRFGCQMCRDFGPEWDLLSRSWVNGDKAGESRIVFGTLDFADGRDIFMSLGLQTAPVLFLYPPTVGPHAAASPDPIRYDFTSGAQQAEQVHSWVARHLPDRPHPPVKRPINWVKWISTFVILSGGLTASYVAWPYILPIIQSRTVWAAVTLISILLFTSGHMFNHIRNVPYVAGDGKGGIRYFANGFQNQYGLETQIVAAMYGILALSGISLAIKVPRISDPKAQGVAVFVWAAILFVMYSFLISIFRGKNAGYPFALPPFM</sequence>
<keyword evidence="7 9" id="KW-1133">Transmembrane helix</keyword>
<keyword evidence="6" id="KW-0256">Endoplasmic reticulum</keyword>
<dbReference type="GO" id="GO:0008250">
    <property type="term" value="C:oligosaccharyltransferase complex"/>
    <property type="evidence" value="ECO:0007669"/>
    <property type="project" value="TreeGrafter"/>
</dbReference>
<dbReference type="PANTHER" id="PTHR12692:SF0">
    <property type="entry name" value="GH11935P"/>
    <property type="match status" value="1"/>
</dbReference>
<comment type="function">
    <text evidence="1">Subunit of the oligosaccharyl transferase (OST) complex that catalyzes the initial transfer of a defined glycan (Glc(3)Man(9)GlcNAc(2) in eukaryotes) from the lipid carrier dolichol-pyrophosphate to an asparagine residue within an Asn-X-Ser/Thr consensus motif in nascent polypeptide chains, the first step in protein N-glycosylation. N-glycosylation occurs cotranslationally and the complex associates with the Sec61 complex at the channel-forming translocon complex that mediates protein translocation across the endoplasmic reticulum (ER). All subunits are required for a maximal enzyme activity.</text>
</comment>
<evidence type="ECO:0000256" key="1">
    <source>
        <dbReference type="ARBA" id="ARBA00002791"/>
    </source>
</evidence>
<reference evidence="11" key="2">
    <citation type="submission" date="2023-05" db="EMBL/GenBank/DDBJ databases">
        <authorList>
            <consortium name="Lawrence Berkeley National Laboratory"/>
            <person name="Steindorff A."/>
            <person name="Hensen N."/>
            <person name="Bonometti L."/>
            <person name="Westerberg I."/>
            <person name="Brannstrom I.O."/>
            <person name="Guillou S."/>
            <person name="Cros-Aarteil S."/>
            <person name="Calhoun S."/>
            <person name="Haridas S."/>
            <person name="Kuo A."/>
            <person name="Mondo S."/>
            <person name="Pangilinan J."/>
            <person name="Riley R."/>
            <person name="Labutti K."/>
            <person name="Andreopoulos B."/>
            <person name="Lipzen A."/>
            <person name="Chen C."/>
            <person name="Yanf M."/>
            <person name="Daum C."/>
            <person name="Ng V."/>
            <person name="Clum A."/>
            <person name="Ohm R."/>
            <person name="Martin F."/>
            <person name="Silar P."/>
            <person name="Natvig D."/>
            <person name="Lalanne C."/>
            <person name="Gautier V."/>
            <person name="Ament-Velasquez S.L."/>
            <person name="Kruys A."/>
            <person name="Hutchinson M.I."/>
            <person name="Powell A.J."/>
            <person name="Barry K."/>
            <person name="Miller A.N."/>
            <person name="Grigoriev I.V."/>
            <person name="Debuchy R."/>
            <person name="Gladieux P."/>
            <person name="Thoren M.H."/>
            <person name="Johannesson H."/>
        </authorList>
    </citation>
    <scope>NUCLEOTIDE SEQUENCE</scope>
    <source>
        <strain evidence="11">CBS 508.74</strain>
    </source>
</reference>
<keyword evidence="4 9" id="KW-0812">Transmembrane</keyword>
<evidence type="ECO:0000256" key="5">
    <source>
        <dbReference type="ARBA" id="ARBA00022729"/>
    </source>
</evidence>
<dbReference type="FunFam" id="3.40.30.10:FF:000302">
    <property type="entry name" value="Oligosaccharyl transferase subunit (Gamma), putative"/>
    <property type="match status" value="1"/>
</dbReference>
<comment type="similarity">
    <text evidence="3">Belongs to the OST3/OST6 family.</text>
</comment>
<protein>
    <recommendedName>
        <fullName evidence="13">Magnesium transporter protein 1</fullName>
    </recommendedName>
</protein>
<organism evidence="11 12">
    <name type="scientific">Canariomyces notabilis</name>
    <dbReference type="NCBI Taxonomy" id="2074819"/>
    <lineage>
        <taxon>Eukaryota</taxon>
        <taxon>Fungi</taxon>
        <taxon>Dikarya</taxon>
        <taxon>Ascomycota</taxon>
        <taxon>Pezizomycotina</taxon>
        <taxon>Sordariomycetes</taxon>
        <taxon>Sordariomycetidae</taxon>
        <taxon>Sordariales</taxon>
        <taxon>Chaetomiaceae</taxon>
        <taxon>Canariomyces</taxon>
    </lineage>
</organism>
<evidence type="ECO:0000256" key="9">
    <source>
        <dbReference type="SAM" id="Phobius"/>
    </source>
</evidence>
<feature type="transmembrane region" description="Helical" evidence="9">
    <location>
        <begin position="294"/>
        <end position="315"/>
    </location>
</feature>
<feature type="chain" id="PRO_5042994396" description="Magnesium transporter protein 1" evidence="10">
    <location>
        <begin position="20"/>
        <end position="330"/>
    </location>
</feature>
<comment type="subcellular location">
    <subcellularLocation>
        <location evidence="2">Endoplasmic reticulum membrane</location>
        <topology evidence="2">Multi-pass membrane protein</topology>
    </subcellularLocation>
</comment>
<dbReference type="Gene3D" id="3.40.30.10">
    <property type="entry name" value="Glutaredoxin"/>
    <property type="match status" value="1"/>
</dbReference>
<evidence type="ECO:0000256" key="6">
    <source>
        <dbReference type="ARBA" id="ARBA00022824"/>
    </source>
</evidence>
<dbReference type="InterPro" id="IPR036249">
    <property type="entry name" value="Thioredoxin-like_sf"/>
</dbReference>
<dbReference type="EMBL" id="MU853352">
    <property type="protein sequence ID" value="KAK4110091.1"/>
    <property type="molecule type" value="Genomic_DNA"/>
</dbReference>